<dbReference type="InterPro" id="IPR050476">
    <property type="entry name" value="Insect_CytP450_Detox"/>
</dbReference>
<evidence type="ECO:0000256" key="13">
    <source>
        <dbReference type="ARBA" id="ARBA00023136"/>
    </source>
</evidence>
<dbReference type="GO" id="GO:0016705">
    <property type="term" value="F:oxidoreductase activity, acting on paired donors, with incorporation or reduction of molecular oxygen"/>
    <property type="evidence" value="ECO:0007669"/>
    <property type="project" value="InterPro"/>
</dbReference>
<accession>A0A088DJD7</accession>
<keyword evidence="16" id="KW-0812">Transmembrane</keyword>
<dbReference type="Gene3D" id="1.10.630.10">
    <property type="entry name" value="Cytochrome P450"/>
    <property type="match status" value="1"/>
</dbReference>
<dbReference type="FunFam" id="1.10.630.10:FF:000042">
    <property type="entry name" value="Cytochrome P450"/>
    <property type="match status" value="1"/>
</dbReference>
<evidence type="ECO:0000256" key="12">
    <source>
        <dbReference type="ARBA" id="ARBA00023033"/>
    </source>
</evidence>
<dbReference type="PROSITE" id="PS00086">
    <property type="entry name" value="CYTOCHROME_P450"/>
    <property type="match status" value="1"/>
</dbReference>
<evidence type="ECO:0000256" key="9">
    <source>
        <dbReference type="ARBA" id="ARBA00022848"/>
    </source>
</evidence>
<feature type="binding site" description="axial binding residue" evidence="14">
    <location>
        <position position="487"/>
    </location>
    <ligand>
        <name>heme</name>
        <dbReference type="ChEBI" id="CHEBI:30413"/>
    </ligand>
    <ligandPart>
        <name>Fe</name>
        <dbReference type="ChEBI" id="CHEBI:18248"/>
    </ligandPart>
</feature>
<dbReference type="GO" id="GO:0020037">
    <property type="term" value="F:heme binding"/>
    <property type="evidence" value="ECO:0007669"/>
    <property type="project" value="InterPro"/>
</dbReference>
<dbReference type="PRINTS" id="PR00385">
    <property type="entry name" value="P450"/>
</dbReference>
<dbReference type="InterPro" id="IPR017972">
    <property type="entry name" value="Cyt_P450_CS"/>
</dbReference>
<gene>
    <name evidence="17" type="primary">CYP3026B2</name>
</gene>
<dbReference type="GO" id="GO:0005506">
    <property type="term" value="F:iron ion binding"/>
    <property type="evidence" value="ECO:0007669"/>
    <property type="project" value="InterPro"/>
</dbReference>
<keyword evidence="8" id="KW-0256">Endoplasmic reticulum</keyword>
<keyword evidence="11 14" id="KW-0408">Iron</keyword>
<evidence type="ECO:0000256" key="11">
    <source>
        <dbReference type="ARBA" id="ARBA00023004"/>
    </source>
</evidence>
<dbReference type="EMBL" id="KF640008">
    <property type="protein sequence ID" value="AIL94162.1"/>
    <property type="molecule type" value="mRNA"/>
</dbReference>
<keyword evidence="12 15" id="KW-0503">Monooxygenase</keyword>
<dbReference type="PRINTS" id="PR00463">
    <property type="entry name" value="EP450I"/>
</dbReference>
<proteinExistence type="evidence at transcript level"/>
<evidence type="ECO:0000256" key="7">
    <source>
        <dbReference type="ARBA" id="ARBA00022723"/>
    </source>
</evidence>
<evidence type="ECO:0000256" key="14">
    <source>
        <dbReference type="PIRSR" id="PIRSR602401-1"/>
    </source>
</evidence>
<dbReference type="GO" id="GO:0005789">
    <property type="term" value="C:endoplasmic reticulum membrane"/>
    <property type="evidence" value="ECO:0007669"/>
    <property type="project" value="UniProtKB-SubCell"/>
</dbReference>
<evidence type="ECO:0000256" key="2">
    <source>
        <dbReference type="ARBA" id="ARBA00003690"/>
    </source>
</evidence>
<evidence type="ECO:0000256" key="16">
    <source>
        <dbReference type="SAM" id="Phobius"/>
    </source>
</evidence>
<protein>
    <submittedName>
        <fullName evidence="17">Cytochrome P450 CYP3026B2</fullName>
    </submittedName>
</protein>
<dbReference type="GO" id="GO:0004497">
    <property type="term" value="F:monooxygenase activity"/>
    <property type="evidence" value="ECO:0007669"/>
    <property type="project" value="UniProtKB-KW"/>
</dbReference>
<reference evidence="17" key="1">
    <citation type="submission" date="2013-09" db="EMBL/GenBank/DDBJ databases">
        <authorList>
            <person name="Lee J.-S."/>
        </authorList>
    </citation>
    <scope>NUCLEOTIDE SEQUENCE</scope>
</reference>
<evidence type="ECO:0000256" key="6">
    <source>
        <dbReference type="ARBA" id="ARBA00022617"/>
    </source>
</evidence>
<evidence type="ECO:0000256" key="1">
    <source>
        <dbReference type="ARBA" id="ARBA00001971"/>
    </source>
</evidence>
<keyword evidence="16" id="KW-1133">Transmembrane helix</keyword>
<evidence type="ECO:0000256" key="4">
    <source>
        <dbReference type="ARBA" id="ARBA00004406"/>
    </source>
</evidence>
<dbReference type="InterPro" id="IPR002401">
    <property type="entry name" value="Cyt_P450_E_grp-I"/>
</dbReference>
<evidence type="ECO:0000256" key="15">
    <source>
        <dbReference type="RuleBase" id="RU000461"/>
    </source>
</evidence>
<dbReference type="InterPro" id="IPR001128">
    <property type="entry name" value="Cyt_P450"/>
</dbReference>
<keyword evidence="13 16" id="KW-0472">Membrane</keyword>
<dbReference type="PANTHER" id="PTHR24292">
    <property type="entry name" value="CYTOCHROME P450"/>
    <property type="match status" value="1"/>
</dbReference>
<dbReference type="InterPro" id="IPR036396">
    <property type="entry name" value="Cyt_P450_sf"/>
</dbReference>
<feature type="transmembrane region" description="Helical" evidence="16">
    <location>
        <begin position="6"/>
        <end position="22"/>
    </location>
</feature>
<keyword evidence="7 14" id="KW-0479">Metal-binding</keyword>
<dbReference type="PANTHER" id="PTHR24292:SF84">
    <property type="entry name" value="CYTOCHROME P450 28A5-RELATED"/>
    <property type="match status" value="1"/>
</dbReference>
<evidence type="ECO:0000256" key="8">
    <source>
        <dbReference type="ARBA" id="ARBA00022824"/>
    </source>
</evidence>
<sequence length="542" mass="61731">MVIEVILGALGLLVGVYIWFQWRIRYWADKGVPYDSDVTFPLGNDFVAHKKVLLRQKNVAYIIQDQYNQFKNHPFFGVFGPFGSPCIVINDPVLIRAILSKDFDHFVDRFGDLNPFNNNNAETFTDAIWQKQLIFLRGELWKDVRSTFSPIFTSGKMKLMMHFMKAISLKLTDEIRKSADEKVPIDLKEIFGKFSMDTIATCAFGVDSGSFMAKEESDFVKNAKAVFTRTAKDQFKLFCSLIPGLNFICKALKMSFFKPDEAMFFYATISSTIQHRRETKTRKNDLIDMMIDAIEANKKSVGRCEKPPEDTDEFDLDSRLQHKVKNGAIDELVVVATALIILVAGYDATAMTITYCAYQLAKNQDVQDELLAEIDEVMSNLEADQDFPDYTTVMGMSYLDAVLQETLRMHTPLPVLRRVCVKEYKIPGHNVVIPKGSNVTVPVHAIHSDERYYPNPEKFNPKHFAPEAVSQRPPYTFLSFGQGPRSCIGMRFALLEAKVGLIAVLSKFRFQTCPQTPERPQRAKNMFLGNPNETLWVQMAAR</sequence>
<name>A0A088DJD7_TIGJA</name>
<dbReference type="Pfam" id="PF00067">
    <property type="entry name" value="p450"/>
    <property type="match status" value="1"/>
</dbReference>
<comment type="function">
    <text evidence="2">May be involved in the metabolism of insect hormones and in the breakdown of synthetic insecticides.</text>
</comment>
<evidence type="ECO:0000313" key="17">
    <source>
        <dbReference type="EMBL" id="AIL94162.1"/>
    </source>
</evidence>
<organism evidence="17">
    <name type="scientific">Tigriopus japonicus</name>
    <name type="common">Copepod</name>
    <dbReference type="NCBI Taxonomy" id="158387"/>
    <lineage>
        <taxon>Eukaryota</taxon>
        <taxon>Metazoa</taxon>
        <taxon>Ecdysozoa</taxon>
        <taxon>Arthropoda</taxon>
        <taxon>Crustacea</taxon>
        <taxon>Multicrustacea</taxon>
        <taxon>Hexanauplia</taxon>
        <taxon>Copepoda</taxon>
        <taxon>Harpacticoida</taxon>
        <taxon>Harpacticidae</taxon>
        <taxon>Tigriopus</taxon>
    </lineage>
</organism>
<comment type="similarity">
    <text evidence="5 15">Belongs to the cytochrome P450 family.</text>
</comment>
<keyword evidence="6 14" id="KW-0349">Heme</keyword>
<evidence type="ECO:0000256" key="3">
    <source>
        <dbReference type="ARBA" id="ARBA00004174"/>
    </source>
</evidence>
<comment type="cofactor">
    <cofactor evidence="1 14">
        <name>heme</name>
        <dbReference type="ChEBI" id="CHEBI:30413"/>
    </cofactor>
</comment>
<dbReference type="CDD" id="cd11056">
    <property type="entry name" value="CYP6-like"/>
    <property type="match status" value="1"/>
</dbReference>
<dbReference type="SUPFAM" id="SSF48264">
    <property type="entry name" value="Cytochrome P450"/>
    <property type="match status" value="1"/>
</dbReference>
<reference evidence="17" key="2">
    <citation type="journal article" date="2014" name="Aquat. Toxicol.">
        <title>Crude oil exposure results in oxidative stress-mediated dysfunctional development and reproduction in the copepod Tigriopus japonicus and modulates expression of cytochrome P450 (CYP) genes.</title>
        <authorList>
            <person name="Han J."/>
            <person name="Won E.J."/>
            <person name="Hwang D.S."/>
            <person name="Shin K.H."/>
            <person name="Lee Y.S."/>
            <person name="Leung K.M."/>
            <person name="Lee S.J."/>
            <person name="Lee J.S."/>
        </authorList>
    </citation>
    <scope>NUCLEOTIDE SEQUENCE</scope>
</reference>
<keyword evidence="10 15" id="KW-0560">Oxidoreductase</keyword>
<dbReference type="AlphaFoldDB" id="A0A088DJD7"/>
<evidence type="ECO:0000256" key="5">
    <source>
        <dbReference type="ARBA" id="ARBA00010617"/>
    </source>
</evidence>
<evidence type="ECO:0000256" key="10">
    <source>
        <dbReference type="ARBA" id="ARBA00023002"/>
    </source>
</evidence>
<comment type="subcellular location">
    <subcellularLocation>
        <location evidence="4">Endoplasmic reticulum membrane</location>
        <topology evidence="4">Peripheral membrane protein</topology>
    </subcellularLocation>
    <subcellularLocation>
        <location evidence="3">Microsome membrane</location>
        <topology evidence="3">Peripheral membrane protein</topology>
    </subcellularLocation>
</comment>
<keyword evidence="9" id="KW-0492">Microsome</keyword>